<keyword evidence="2" id="KW-1133">Transmembrane helix</keyword>
<keyword evidence="2" id="KW-0472">Membrane</keyword>
<feature type="compositionally biased region" description="Basic and acidic residues" evidence="1">
    <location>
        <begin position="76"/>
        <end position="94"/>
    </location>
</feature>
<gene>
    <name evidence="3" type="ORF">SAMN05444008_10456</name>
</gene>
<keyword evidence="4" id="KW-1185">Reference proteome</keyword>
<evidence type="ECO:0000256" key="2">
    <source>
        <dbReference type="SAM" id="Phobius"/>
    </source>
</evidence>
<feature type="transmembrane region" description="Helical" evidence="2">
    <location>
        <begin position="42"/>
        <end position="62"/>
    </location>
</feature>
<name>A0A1M4XVM9_9BACT</name>
<feature type="region of interest" description="Disordered" evidence="1">
    <location>
        <begin position="74"/>
        <end position="119"/>
    </location>
</feature>
<feature type="compositionally biased region" description="Polar residues" evidence="1">
    <location>
        <begin position="95"/>
        <end position="105"/>
    </location>
</feature>
<accession>A0A1M4XVM9</accession>
<proteinExistence type="predicted"/>
<dbReference type="Proteomes" id="UP000184368">
    <property type="component" value="Unassembled WGS sequence"/>
</dbReference>
<sequence length="435" mass="47918">MHDQEFERSVQQKMQELSFTPSPPVWEEVEAKIRAPRKKRRIVLWLAFLGVGMGVTGVLWLYNAGNTSVNESLNTRQKEINRPADAITSKKESNRANQIETSAAKTNDPGRQPSNQEFQVGENSKYMRGKSSSDLSNKIAFLNIEPAIPNTDIFSESAGLESTIEKNDKSFEAISSLPAERFYSIGNRQPDSALFKTVAIKKVEKQLTRLAWIVQLRYGRSWAGADGMQGAASLNFAADPSPSNNPVFGNVQANITGGPFLSAGVLLKKNISSRLKGSAGLQYALYTQKVAVGRKVLVSASSNANFRAIELYEANGGQGSYHNKFQMISVPLALELKPVRSIPLSVQAGVAPGYLVRNKALQYLPGTTYFREVVPAVQRWQLPVHAGLQYRIGATKNWELLAGPFASYHITPMANRKYNDRHLASFGAGIQLQVK</sequence>
<evidence type="ECO:0000313" key="4">
    <source>
        <dbReference type="Proteomes" id="UP000184368"/>
    </source>
</evidence>
<evidence type="ECO:0008006" key="5">
    <source>
        <dbReference type="Google" id="ProtNLM"/>
    </source>
</evidence>
<reference evidence="3 4" key="1">
    <citation type="submission" date="2016-11" db="EMBL/GenBank/DDBJ databases">
        <authorList>
            <person name="Jaros S."/>
            <person name="Januszkiewicz K."/>
            <person name="Wedrychowicz H."/>
        </authorList>
    </citation>
    <scope>NUCLEOTIDE SEQUENCE [LARGE SCALE GENOMIC DNA]</scope>
    <source>
        <strain evidence="3 4">DSM 26897</strain>
    </source>
</reference>
<dbReference type="RefSeq" id="WP_073041120.1">
    <property type="nucleotide sequence ID" value="NZ_FQUO01000004.1"/>
</dbReference>
<organism evidence="3 4">
    <name type="scientific">Cnuella takakiae</name>
    <dbReference type="NCBI Taxonomy" id="1302690"/>
    <lineage>
        <taxon>Bacteria</taxon>
        <taxon>Pseudomonadati</taxon>
        <taxon>Bacteroidota</taxon>
        <taxon>Chitinophagia</taxon>
        <taxon>Chitinophagales</taxon>
        <taxon>Chitinophagaceae</taxon>
        <taxon>Cnuella</taxon>
    </lineage>
</organism>
<dbReference type="AlphaFoldDB" id="A0A1M4XVM9"/>
<dbReference type="EMBL" id="FQUO01000004">
    <property type="protein sequence ID" value="SHE97490.1"/>
    <property type="molecule type" value="Genomic_DNA"/>
</dbReference>
<protein>
    <recommendedName>
        <fullName evidence="5">Outer membrane protein beta-barrel domain-containing protein</fullName>
    </recommendedName>
</protein>
<keyword evidence="2" id="KW-0812">Transmembrane</keyword>
<evidence type="ECO:0000256" key="1">
    <source>
        <dbReference type="SAM" id="MobiDB-lite"/>
    </source>
</evidence>
<dbReference type="STRING" id="1302690.BUE76_14460"/>
<evidence type="ECO:0000313" key="3">
    <source>
        <dbReference type="EMBL" id="SHE97490.1"/>
    </source>
</evidence>